<accession>A0A6J5F3H1</accession>
<dbReference type="EMBL" id="CADIKF010000116">
    <property type="protein sequence ID" value="CAB3772923.1"/>
    <property type="molecule type" value="Genomic_DNA"/>
</dbReference>
<reference evidence="2 3" key="1">
    <citation type="submission" date="2020-04" db="EMBL/GenBank/DDBJ databases">
        <authorList>
            <person name="De Canck E."/>
        </authorList>
    </citation>
    <scope>NUCLEOTIDE SEQUENCE [LARGE SCALE GENOMIC DNA]</scope>
    <source>
        <strain evidence="2 3">LMG 29739</strain>
    </source>
</reference>
<evidence type="ECO:0008006" key="4">
    <source>
        <dbReference type="Google" id="ProtNLM"/>
    </source>
</evidence>
<gene>
    <name evidence="2" type="ORF">LMG29739_06349</name>
</gene>
<name>A0A6J5F3H1_9BURK</name>
<evidence type="ECO:0000313" key="3">
    <source>
        <dbReference type="Proteomes" id="UP000494329"/>
    </source>
</evidence>
<dbReference type="Pfam" id="PF13801">
    <property type="entry name" value="Metal_resist"/>
    <property type="match status" value="1"/>
</dbReference>
<dbReference type="InterPro" id="IPR025961">
    <property type="entry name" value="Metal_resist"/>
</dbReference>
<dbReference type="Proteomes" id="UP000494329">
    <property type="component" value="Unassembled WGS sequence"/>
</dbReference>
<evidence type="ECO:0000313" key="2">
    <source>
        <dbReference type="EMBL" id="CAB3772923.1"/>
    </source>
</evidence>
<evidence type="ECO:0000256" key="1">
    <source>
        <dbReference type="SAM" id="MobiDB-lite"/>
    </source>
</evidence>
<feature type="region of interest" description="Disordered" evidence="1">
    <location>
        <begin position="150"/>
        <end position="174"/>
    </location>
</feature>
<organism evidence="2 3">
    <name type="scientific">Paraburkholderia solisilvae</name>
    <dbReference type="NCBI Taxonomy" id="624376"/>
    <lineage>
        <taxon>Bacteria</taxon>
        <taxon>Pseudomonadati</taxon>
        <taxon>Pseudomonadota</taxon>
        <taxon>Betaproteobacteria</taxon>
        <taxon>Burkholderiales</taxon>
        <taxon>Burkholderiaceae</taxon>
        <taxon>Paraburkholderia</taxon>
    </lineage>
</organism>
<protein>
    <recommendedName>
        <fullName evidence="4">Zinc resistance-associated protein</fullName>
    </recommendedName>
</protein>
<dbReference type="AlphaFoldDB" id="A0A6J5F3H1"/>
<proteinExistence type="predicted"/>
<sequence length="174" mass="18924">MNERSLKWALAGSLVLNVFVLGAIAGGTWQWLANRPHATGGALRSDAQAGGQAQPQAQQHALRDAADQLSDARREQFAQTLREARRDGRAYIRSGRDGRSDVLRLLAAPDLDRPALDAALARTRNADAALRARVEQSVASFAATLSPQERAQFADSLREHGQWRQPAPKQPASQ</sequence>
<dbReference type="RefSeq" id="WP_175115460.1">
    <property type="nucleotide sequence ID" value="NZ_CADIKF010000116.1"/>
</dbReference>
<keyword evidence="3" id="KW-1185">Reference proteome</keyword>